<sequence>MYNAAITSIELVEGGSIIRQGHHFSLALAPRNAEGEIVDLTGKEIDLVIYKKGSGILYENSASFDSANKVIRVQVTENIGYGELFMEFTATDPNDPNYREKFPSNNHEGKLTVNRGSDDLDYIGVKTITADQLRQEQQALQNQYQAEIDPKIQDILTRAESLQEEFHAAVGGVTEDSEVILARQGFNTLGDKITSISGALADAGALVGQKTLLPTWLQEDVYNVLKKHNDYLRDYGINVKQPPYNAVGDGTTDDTAKIQAAIDYIESIGGGIVYLPKGGFYIPGNVYVKNPNVTIAGVGTLYRGAVIVGHETQIKTLNFKINGVEIDGGNVSNGKNGIEIRNARVLNISCRFQNLDKAIYIQKVFTNTNQHTNKLTVEGCTFTNTSYNLYMDRHSDNGVWAVGDVKMINNNPCRAFITNVFGLNVDGFTSIGNEYFQSSYNDKSQIKKHNIYLDFCNWVSIGFGDKMFEAGEEAILISRFENLEIIGANIAWPGQKKISSGIRLDIGGRSANTIRRCDFTLTANIIKMPTKHGIEINDQVGGGAIVANTTRSAGDISFYYGDGVKTTAQLQAELDAAPHYGVTTGVNTSYNNIVANVSSSNTNLVQGIENFMQGNMEFGRVVPFTNRVRQHFSGSSIDIAGYEELQLRATAPVSLTDITGGFNGQLLFLVAYNNNTTIVHDNAKIRLSGKTNVNLQTDGTILLRRSSNVWYQV</sequence>
<dbReference type="AlphaFoldDB" id="A0A0C2VQ59"/>
<dbReference type="InterPro" id="IPR024535">
    <property type="entry name" value="RHGA/B-epi-like_pectate_lyase"/>
</dbReference>
<gene>
    <name evidence="2" type="ORF">KR50_28230</name>
</gene>
<dbReference type="PATRIC" id="fig|220754.4.peg.2837"/>
<dbReference type="SUPFAM" id="SSF51126">
    <property type="entry name" value="Pectin lyase-like"/>
    <property type="match status" value="1"/>
</dbReference>
<accession>A0A0C2VQ59</accession>
<evidence type="ECO:0000259" key="1">
    <source>
        <dbReference type="Pfam" id="PF12708"/>
    </source>
</evidence>
<dbReference type="RefSeq" id="WP_041059707.1">
    <property type="nucleotide sequence ID" value="NZ_JXRR01000017.1"/>
</dbReference>
<name>A0A0C2VQ59_9BACL</name>
<dbReference type="InterPro" id="IPR012334">
    <property type="entry name" value="Pectin_lyas_fold"/>
</dbReference>
<keyword evidence="3" id="KW-1185">Reference proteome</keyword>
<evidence type="ECO:0000313" key="3">
    <source>
        <dbReference type="Proteomes" id="UP000031972"/>
    </source>
</evidence>
<dbReference type="Gene3D" id="2.160.20.10">
    <property type="entry name" value="Single-stranded right-handed beta-helix, Pectin lyase-like"/>
    <property type="match status" value="1"/>
</dbReference>
<protein>
    <recommendedName>
        <fullName evidence="1">Rhamnogalacturonase A/B/Epimerase-like pectate lyase domain-containing protein</fullName>
    </recommendedName>
</protein>
<comment type="caution">
    <text evidence="2">The sequence shown here is derived from an EMBL/GenBank/DDBJ whole genome shotgun (WGS) entry which is preliminary data.</text>
</comment>
<reference evidence="2 3" key="1">
    <citation type="submission" date="2015-01" db="EMBL/GenBank/DDBJ databases">
        <title>Jeotgalibacillus campisalis genome sequencing.</title>
        <authorList>
            <person name="Goh K.M."/>
            <person name="Chan K.-G."/>
            <person name="Yaakop A.S."/>
            <person name="Ee R."/>
            <person name="Gan H.M."/>
            <person name="Chan C.S."/>
        </authorList>
    </citation>
    <scope>NUCLEOTIDE SEQUENCE [LARGE SCALE GENOMIC DNA]</scope>
    <source>
        <strain evidence="2 3">SF-57</strain>
    </source>
</reference>
<dbReference type="EMBL" id="JXRR01000017">
    <property type="protein sequence ID" value="KIL46148.1"/>
    <property type="molecule type" value="Genomic_DNA"/>
</dbReference>
<proteinExistence type="predicted"/>
<dbReference type="OrthoDB" id="2456686at2"/>
<evidence type="ECO:0000313" key="2">
    <source>
        <dbReference type="EMBL" id="KIL46148.1"/>
    </source>
</evidence>
<dbReference type="Pfam" id="PF12708">
    <property type="entry name" value="Pect-lyase_RHGA_epim"/>
    <property type="match status" value="1"/>
</dbReference>
<dbReference type="InterPro" id="IPR011050">
    <property type="entry name" value="Pectin_lyase_fold/virulence"/>
</dbReference>
<dbReference type="Proteomes" id="UP000031972">
    <property type="component" value="Unassembled WGS sequence"/>
</dbReference>
<organism evidence="2 3">
    <name type="scientific">Jeotgalibacillus campisalis</name>
    <dbReference type="NCBI Taxonomy" id="220754"/>
    <lineage>
        <taxon>Bacteria</taxon>
        <taxon>Bacillati</taxon>
        <taxon>Bacillota</taxon>
        <taxon>Bacilli</taxon>
        <taxon>Bacillales</taxon>
        <taxon>Caryophanaceae</taxon>
        <taxon>Jeotgalibacillus</taxon>
    </lineage>
</organism>
<feature type="domain" description="Rhamnogalacturonase A/B/Epimerase-like pectate lyase" evidence="1">
    <location>
        <begin position="238"/>
        <end position="398"/>
    </location>
</feature>